<dbReference type="Proteomes" id="UP000051574">
    <property type="component" value="Unassembled WGS sequence"/>
</dbReference>
<dbReference type="InterPro" id="IPR007015">
    <property type="entry name" value="DNA_pol_V/MYBBP1A"/>
</dbReference>
<dbReference type="AlphaFoldDB" id="A0A0T6B188"/>
<organism evidence="3 4">
    <name type="scientific">Oryctes borbonicus</name>
    <dbReference type="NCBI Taxonomy" id="1629725"/>
    <lineage>
        <taxon>Eukaryota</taxon>
        <taxon>Metazoa</taxon>
        <taxon>Ecdysozoa</taxon>
        <taxon>Arthropoda</taxon>
        <taxon>Hexapoda</taxon>
        <taxon>Insecta</taxon>
        <taxon>Pterygota</taxon>
        <taxon>Neoptera</taxon>
        <taxon>Endopterygota</taxon>
        <taxon>Coleoptera</taxon>
        <taxon>Polyphaga</taxon>
        <taxon>Scarabaeiformia</taxon>
        <taxon>Scarabaeidae</taxon>
        <taxon>Dynastinae</taxon>
        <taxon>Oryctes</taxon>
    </lineage>
</organism>
<keyword evidence="2" id="KW-0539">Nucleus</keyword>
<reference evidence="3 4" key="1">
    <citation type="submission" date="2015-09" db="EMBL/GenBank/DDBJ databases">
        <title>Draft genome of the scarab beetle Oryctes borbonicus.</title>
        <authorList>
            <person name="Meyer J.M."/>
            <person name="Markov G.V."/>
            <person name="Baskaran P."/>
            <person name="Herrmann M."/>
            <person name="Sommer R.J."/>
            <person name="Roedelsperger C."/>
        </authorList>
    </citation>
    <scope>NUCLEOTIDE SEQUENCE [LARGE SCALE GENOMIC DNA]</scope>
    <source>
        <strain evidence="3">OB123</strain>
        <tissue evidence="3">Whole animal</tissue>
    </source>
</reference>
<dbReference type="EMBL" id="LJIG01016273">
    <property type="protein sequence ID" value="KRT81097.1"/>
    <property type="molecule type" value="Genomic_DNA"/>
</dbReference>
<dbReference type="OrthoDB" id="342531at2759"/>
<feature type="non-terminal residue" evidence="3">
    <location>
        <position position="1"/>
    </location>
</feature>
<dbReference type="GO" id="GO:0043565">
    <property type="term" value="F:sequence-specific DNA binding"/>
    <property type="evidence" value="ECO:0007669"/>
    <property type="project" value="TreeGrafter"/>
</dbReference>
<dbReference type="GO" id="GO:0005730">
    <property type="term" value="C:nucleolus"/>
    <property type="evidence" value="ECO:0007669"/>
    <property type="project" value="InterPro"/>
</dbReference>
<gene>
    <name evidence="3" type="ORF">AMK59_5926</name>
</gene>
<protein>
    <submittedName>
        <fullName evidence="3">Uncharacterized protein</fullName>
    </submittedName>
</protein>
<dbReference type="PANTHER" id="PTHR13213">
    <property type="entry name" value="MYB-BINDING PROTEIN 1A FAMILY MEMBER"/>
    <property type="match status" value="1"/>
</dbReference>
<proteinExistence type="predicted"/>
<comment type="caution">
    <text evidence="3">The sequence shown here is derived from an EMBL/GenBank/DDBJ whole genome shotgun (WGS) entry which is preliminary data.</text>
</comment>
<dbReference type="PANTHER" id="PTHR13213:SF2">
    <property type="entry name" value="MYB-BINDING PROTEIN 1A"/>
    <property type="match status" value="1"/>
</dbReference>
<keyword evidence="4" id="KW-1185">Reference proteome</keyword>
<evidence type="ECO:0000313" key="4">
    <source>
        <dbReference type="Proteomes" id="UP000051574"/>
    </source>
</evidence>
<comment type="subcellular location">
    <subcellularLocation>
        <location evidence="1">Nucleus</location>
    </subcellularLocation>
</comment>
<name>A0A0T6B188_9SCAR</name>
<dbReference type="Pfam" id="PF04931">
    <property type="entry name" value="DNA_pol_phi"/>
    <property type="match status" value="1"/>
</dbReference>
<evidence type="ECO:0000256" key="2">
    <source>
        <dbReference type="ARBA" id="ARBA00023242"/>
    </source>
</evidence>
<evidence type="ECO:0000313" key="3">
    <source>
        <dbReference type="EMBL" id="KRT81097.1"/>
    </source>
</evidence>
<evidence type="ECO:0000256" key="1">
    <source>
        <dbReference type="ARBA" id="ARBA00004123"/>
    </source>
</evidence>
<dbReference type="GO" id="GO:0003714">
    <property type="term" value="F:transcription corepressor activity"/>
    <property type="evidence" value="ECO:0007669"/>
    <property type="project" value="TreeGrafter"/>
</dbReference>
<sequence>PGAVKFTKMANEEHVVDENNAETNNENKKIRDTVLDNFRRITHNNEKIRLKSSIALLKHIFDNKDTENGKDELQYALGRLIRGLAASKNVSKIGFYTFLVALFNAIDDINLPDIFEHVKTKLHHSNSISKSENADIFSGHILLYGALIRSNLFEKASIDEKKYIIEQLLIAGKKRNYLYLSCTAFISELCEKV</sequence>
<feature type="non-terminal residue" evidence="3">
    <location>
        <position position="193"/>
    </location>
</feature>
<accession>A0A0T6B188</accession>
<dbReference type="GO" id="GO:0003723">
    <property type="term" value="F:RNA binding"/>
    <property type="evidence" value="ECO:0007669"/>
    <property type="project" value="TreeGrafter"/>
</dbReference>